<name>V7I8C2_9CLOT</name>
<dbReference type="Proteomes" id="UP000017747">
    <property type="component" value="Unassembled WGS sequence"/>
</dbReference>
<proteinExistence type="predicted"/>
<evidence type="ECO:0000313" key="1">
    <source>
        <dbReference type="EMBL" id="ETA82088.1"/>
    </source>
</evidence>
<dbReference type="InterPro" id="IPR038695">
    <property type="entry name" value="Saro_0823-like_sf"/>
</dbReference>
<reference evidence="1 2" key="1">
    <citation type="journal article" date="2014" name="Genome Announc.">
        <title>Genome Sequence of Youngiibacter fragilis, the Type Strain of the Genus Youngiibacter.</title>
        <authorList>
            <person name="Wawrik C.B."/>
            <person name="Callaghan A.V."/>
            <person name="Stamps B.W."/>
            <person name="Wawrik B."/>
        </authorList>
    </citation>
    <scope>NUCLEOTIDE SEQUENCE [LARGE SCALE GENOMIC DNA]</scope>
    <source>
        <strain evidence="1 2">232.1</strain>
    </source>
</reference>
<accession>V7I8C2</accession>
<evidence type="ECO:0000313" key="2">
    <source>
        <dbReference type="Proteomes" id="UP000017747"/>
    </source>
</evidence>
<dbReference type="InterPro" id="IPR003795">
    <property type="entry name" value="DUF192"/>
</dbReference>
<dbReference type="eggNOG" id="COG1430">
    <property type="taxonomic scope" value="Bacteria"/>
</dbReference>
<dbReference type="PANTHER" id="PTHR37953:SF1">
    <property type="entry name" value="UPF0127 PROTEIN MJ1496"/>
    <property type="match status" value="1"/>
</dbReference>
<dbReference type="AlphaFoldDB" id="V7I8C2"/>
<sequence length="114" mass="12445">MCMLLNITKECEVLDSVEVASTFVKRLKGLLGRDSLAIGNGLLIKPCNSVHCFFMKFPIDVAFVDKNNRVVRIIGNMKPGSISPIISSAHFVIEANAGELTSCLEAGDEIKIYN</sequence>
<dbReference type="Gene3D" id="2.60.120.1140">
    <property type="entry name" value="Protein of unknown function DUF192"/>
    <property type="match status" value="1"/>
</dbReference>
<dbReference type="EMBL" id="AXUN02000043">
    <property type="protein sequence ID" value="ETA82088.1"/>
    <property type="molecule type" value="Genomic_DNA"/>
</dbReference>
<keyword evidence="2" id="KW-1185">Reference proteome</keyword>
<organism evidence="1 2">
    <name type="scientific">Youngiibacter fragilis 232.1</name>
    <dbReference type="NCBI Taxonomy" id="994573"/>
    <lineage>
        <taxon>Bacteria</taxon>
        <taxon>Bacillati</taxon>
        <taxon>Bacillota</taxon>
        <taxon>Clostridia</taxon>
        <taxon>Eubacteriales</taxon>
        <taxon>Clostridiaceae</taxon>
        <taxon>Youngiibacter</taxon>
    </lineage>
</organism>
<dbReference type="PANTHER" id="PTHR37953">
    <property type="entry name" value="UPF0127 PROTEIN MJ1496"/>
    <property type="match status" value="1"/>
</dbReference>
<evidence type="ECO:0008006" key="3">
    <source>
        <dbReference type="Google" id="ProtNLM"/>
    </source>
</evidence>
<gene>
    <name evidence="1" type="ORF">T472_0202970</name>
</gene>
<comment type="caution">
    <text evidence="1">The sequence shown here is derived from an EMBL/GenBank/DDBJ whole genome shotgun (WGS) entry which is preliminary data.</text>
</comment>
<dbReference type="Pfam" id="PF02643">
    <property type="entry name" value="DUF192"/>
    <property type="match status" value="1"/>
</dbReference>
<protein>
    <recommendedName>
        <fullName evidence="3">DUF192 domain-containing protein</fullName>
    </recommendedName>
</protein>
<dbReference type="STRING" id="994573.T472_0202970"/>